<dbReference type="Pfam" id="PF03779">
    <property type="entry name" value="SPW"/>
    <property type="match status" value="1"/>
</dbReference>
<reference evidence="3 4" key="1">
    <citation type="submission" date="2016-08" db="EMBL/GenBank/DDBJ databases">
        <title>The complete genome of Streptomyces subrutilus 10-1-1.</title>
        <authorList>
            <person name="Chen X."/>
        </authorList>
    </citation>
    <scope>NUCLEOTIDE SEQUENCE [LARGE SCALE GENOMIC DNA]</scope>
    <source>
        <strain evidence="3 4">10-1-1</strain>
    </source>
</reference>
<dbReference type="STRING" id="36818.BGK67_30965"/>
<keyword evidence="1" id="KW-0472">Membrane</keyword>
<dbReference type="EMBL" id="MEHK01000001">
    <property type="protein sequence ID" value="OEJ35151.1"/>
    <property type="molecule type" value="Genomic_DNA"/>
</dbReference>
<dbReference type="AlphaFoldDB" id="A0A1E5Q057"/>
<dbReference type="InterPro" id="IPR005530">
    <property type="entry name" value="SPW"/>
</dbReference>
<sequence length="146" mass="15546">MAIYHSHHTAVPPPQAHAFRQGIHDQLLGVVMFAASAALWIFPMATHDGAKDAQVNEAMIGTLLMVVVGLRLYRGSSWRSDAIVGLAGLWMIASPFVLGLQNAAVDNGSRILDIAVGAVLTTAALISLLILRADRRAEGSEAARRP</sequence>
<keyword evidence="4" id="KW-1185">Reference proteome</keyword>
<keyword evidence="1" id="KW-1133">Transmembrane helix</keyword>
<feature type="transmembrane region" description="Helical" evidence="1">
    <location>
        <begin position="27"/>
        <end position="46"/>
    </location>
</feature>
<evidence type="ECO:0000313" key="4">
    <source>
        <dbReference type="Proteomes" id="UP000095705"/>
    </source>
</evidence>
<comment type="caution">
    <text evidence="3">The sequence shown here is derived from an EMBL/GenBank/DDBJ whole genome shotgun (WGS) entry which is preliminary data.</text>
</comment>
<name>A0A1E5Q057_9ACTN</name>
<feature type="domain" description="SPW repeat-containing integral membrane" evidence="2">
    <location>
        <begin position="27"/>
        <end position="125"/>
    </location>
</feature>
<feature type="transmembrane region" description="Helical" evidence="1">
    <location>
        <begin position="58"/>
        <end position="74"/>
    </location>
</feature>
<evidence type="ECO:0000259" key="2">
    <source>
        <dbReference type="Pfam" id="PF03779"/>
    </source>
</evidence>
<feature type="transmembrane region" description="Helical" evidence="1">
    <location>
        <begin position="111"/>
        <end position="131"/>
    </location>
</feature>
<dbReference type="Proteomes" id="UP000095705">
    <property type="component" value="Unassembled WGS sequence"/>
</dbReference>
<dbReference type="OrthoDB" id="3854059at2"/>
<gene>
    <name evidence="3" type="ORF">BGK67_30965</name>
</gene>
<accession>A0A1E5Q057</accession>
<feature type="transmembrane region" description="Helical" evidence="1">
    <location>
        <begin position="86"/>
        <end position="105"/>
    </location>
</feature>
<keyword evidence="1" id="KW-0812">Transmembrane</keyword>
<protein>
    <recommendedName>
        <fullName evidence="2">SPW repeat-containing integral membrane domain-containing protein</fullName>
    </recommendedName>
</protein>
<proteinExistence type="predicted"/>
<dbReference type="RefSeq" id="WP_069923337.1">
    <property type="nucleotide sequence ID" value="NZ_MEHK01000001.1"/>
</dbReference>
<organism evidence="3 4">
    <name type="scientific">Streptomyces subrutilus</name>
    <dbReference type="NCBI Taxonomy" id="36818"/>
    <lineage>
        <taxon>Bacteria</taxon>
        <taxon>Bacillati</taxon>
        <taxon>Actinomycetota</taxon>
        <taxon>Actinomycetes</taxon>
        <taxon>Kitasatosporales</taxon>
        <taxon>Streptomycetaceae</taxon>
        <taxon>Streptomyces</taxon>
    </lineage>
</organism>
<evidence type="ECO:0000313" key="3">
    <source>
        <dbReference type="EMBL" id="OEJ35151.1"/>
    </source>
</evidence>
<evidence type="ECO:0000256" key="1">
    <source>
        <dbReference type="SAM" id="Phobius"/>
    </source>
</evidence>